<protein>
    <submittedName>
        <fullName evidence="4">NACHT domain-containing protein</fullName>
    </submittedName>
</protein>
<keyword evidence="2" id="KW-0067">ATP-binding</keyword>
<dbReference type="AlphaFoldDB" id="A0A931CDX9"/>
<keyword evidence="5" id="KW-1185">Reference proteome</keyword>
<evidence type="ECO:0000313" key="5">
    <source>
        <dbReference type="Proteomes" id="UP000598146"/>
    </source>
</evidence>
<dbReference type="Gene3D" id="3.80.10.10">
    <property type="entry name" value="Ribonuclease Inhibitor"/>
    <property type="match status" value="1"/>
</dbReference>
<evidence type="ECO:0000256" key="1">
    <source>
        <dbReference type="ARBA" id="ARBA00022741"/>
    </source>
</evidence>
<dbReference type="Proteomes" id="UP000598146">
    <property type="component" value="Unassembled WGS sequence"/>
</dbReference>
<dbReference type="PROSITE" id="PS50837">
    <property type="entry name" value="NACHT"/>
    <property type="match status" value="1"/>
</dbReference>
<dbReference type="InterPro" id="IPR054547">
    <property type="entry name" value="NNH1"/>
</dbReference>
<dbReference type="Pfam" id="PF05729">
    <property type="entry name" value="NACHT"/>
    <property type="match status" value="1"/>
</dbReference>
<accession>A0A931CDX9</accession>
<dbReference type="InterPro" id="IPR007111">
    <property type="entry name" value="NACHT_NTPase"/>
</dbReference>
<feature type="domain" description="NACHT" evidence="3">
    <location>
        <begin position="260"/>
        <end position="594"/>
    </location>
</feature>
<dbReference type="SUPFAM" id="SSF52058">
    <property type="entry name" value="L domain-like"/>
    <property type="match status" value="1"/>
</dbReference>
<keyword evidence="1" id="KW-0547">Nucleotide-binding</keyword>
<sequence length="1075" mass="119190">MVTPLFTRWLGGRRKERERTLPLSELLRERATDEFTRRRGERQIEAVVDDVAERLKPLITTRFAALPENEVVACMEAVADTFRRADLTDDAVFADDLEPARLTARLRASAPPAALSDLGERLYDIALDDCARCFVQFVVQTAPFTGRASVEILGRLSELTDLMSEALRRLALAVPETATGFLARYQEFLVKKLNALELVGLDTQFRPRTTLSVAYVSLAVNGTGAPARARLPKWDPGLLRHARLGAGGSERVEQALARRTRTLIRGDAGAGKSTLLRWLAVTAAGNGFTGALAEWNGRIPFLVKLRSWPAELPQPERFLSGVADPLVGAMPPGWVHDQLRAGRALLLVDGVDELPAERRPKVREWLRDLLAAYTDILVVITSRPPAAPVRWLEDEDFGSLTLERMAPADVRALIDQWHQAARTSPSLPCPAGDLHRYEQSLLNQLAANHHLYRLAGNPLMAAMLCALNLDRQTHLPPDRMGIYQAAVDMLLHRRDTEREVPSALPQMTARERLQLLQDLAWRLSLNGRSELTRAEALDYVSRKLAAMPRMTAEAEPVLQHLIERSGILREPAVGRIDFVHRTFQEYLTAREAAEQSMGGLLAGQAHLDTWREIVIMAAGHSNSPTRTEIVTGILARADREPRHRRSLTLLAGACLETVSSLEPSSLITEINARLDHVLPPRNLNEARSLYPVGDPLLRRLPADLAGLSEAQAAATVRTAALINGPHAIRVLSRYSQDPRRLVQLELAGAWDYFDAEEYAREVLAEAPLVGGHILIRRPSFLEATRHLRHLTTIDLWLRTSVDLRDLPANAKLTRLILGNGFRGPMAALERFRNLVILDAYDAHGRVAAADIGSLARLPELGHLSLTGEIGCGGPEISALSKLQTLKGLEIVLTEDIAHIDPLAALSRLESLDVEWGSVRSFRALAQLPVRIFGFGPCHKPPRRGLADVHTSFPLVEELKLYGSDHWRARLDSLRHFGRLRALLLGGLAKRQMPTLQLPTTARSIEMVFTDRAELAPLVNSPGLRRIDVEASDGPVDLTPFVDWQGGPLTIKLPWHKRKEQTLPDNLPASIKVRYA</sequence>
<dbReference type="EMBL" id="JADQTO010000019">
    <property type="protein sequence ID" value="MBG0566207.1"/>
    <property type="molecule type" value="Genomic_DNA"/>
</dbReference>
<name>A0A931CDX9_9ACTN</name>
<organism evidence="4 5">
    <name type="scientific">Actinoplanes aureus</name>
    <dbReference type="NCBI Taxonomy" id="2792083"/>
    <lineage>
        <taxon>Bacteria</taxon>
        <taxon>Bacillati</taxon>
        <taxon>Actinomycetota</taxon>
        <taxon>Actinomycetes</taxon>
        <taxon>Micromonosporales</taxon>
        <taxon>Micromonosporaceae</taxon>
        <taxon>Actinoplanes</taxon>
    </lineage>
</organism>
<dbReference type="Gene3D" id="3.40.50.300">
    <property type="entry name" value="P-loop containing nucleotide triphosphate hydrolases"/>
    <property type="match status" value="1"/>
</dbReference>
<dbReference type="InterPro" id="IPR032675">
    <property type="entry name" value="LRR_dom_sf"/>
</dbReference>
<dbReference type="SUPFAM" id="SSF52540">
    <property type="entry name" value="P-loop containing nucleoside triphosphate hydrolases"/>
    <property type="match status" value="1"/>
</dbReference>
<reference evidence="4" key="1">
    <citation type="submission" date="2020-11" db="EMBL/GenBank/DDBJ databases">
        <title>Isolation and identification of active actinomycetes.</title>
        <authorList>
            <person name="Sun X."/>
        </authorList>
    </citation>
    <scope>NUCLEOTIDE SEQUENCE</scope>
    <source>
        <strain evidence="4">NEAU-A11</strain>
    </source>
</reference>
<evidence type="ECO:0000256" key="2">
    <source>
        <dbReference type="ARBA" id="ARBA00022840"/>
    </source>
</evidence>
<evidence type="ECO:0000313" key="4">
    <source>
        <dbReference type="EMBL" id="MBG0566207.1"/>
    </source>
</evidence>
<proteinExistence type="predicted"/>
<dbReference type="PANTHER" id="PTHR46844">
    <property type="entry name" value="SLR5058 PROTEIN"/>
    <property type="match status" value="1"/>
</dbReference>
<dbReference type="Pfam" id="PF22733">
    <property type="entry name" value="NNH1"/>
    <property type="match status" value="1"/>
</dbReference>
<comment type="caution">
    <text evidence="4">The sequence shown here is derived from an EMBL/GenBank/DDBJ whole genome shotgun (WGS) entry which is preliminary data.</text>
</comment>
<gene>
    <name evidence="4" type="ORF">I4J89_32650</name>
</gene>
<dbReference type="GO" id="GO:0005524">
    <property type="term" value="F:ATP binding"/>
    <property type="evidence" value="ECO:0007669"/>
    <property type="project" value="UniProtKB-KW"/>
</dbReference>
<dbReference type="InterPro" id="IPR027417">
    <property type="entry name" value="P-loop_NTPase"/>
</dbReference>
<evidence type="ECO:0000259" key="3">
    <source>
        <dbReference type="PROSITE" id="PS50837"/>
    </source>
</evidence>
<dbReference type="PANTHER" id="PTHR46844:SF1">
    <property type="entry name" value="SLR5058 PROTEIN"/>
    <property type="match status" value="1"/>
</dbReference>